<name>A0AB34JX08_PRYPA</name>
<feature type="domain" description="RRM" evidence="3">
    <location>
        <begin position="11"/>
        <end position="89"/>
    </location>
</feature>
<dbReference type="PANTHER" id="PTHR48034">
    <property type="entry name" value="TRANSFORMER-2 SEX-DETERMINING PROTEIN-RELATED"/>
    <property type="match status" value="1"/>
</dbReference>
<feature type="compositionally biased region" description="Basic and acidic residues" evidence="2">
    <location>
        <begin position="61"/>
        <end position="81"/>
    </location>
</feature>
<sequence>MGDRGDDAEGRKIFVGGLPFQADEQQIREDFGKFGDIEDVYLPADKETGKLRGFGFVTFKDPRDARDASDSMHGRDYHGRDITVNIARPRDQSRGPSGGGYRGGGDRDDRYGGDRRGGRDYDRRDRDRRDDYRRDDYDRRDRDYDRRDSYRRDDYDRRDDRRRDDRRGDDRY</sequence>
<evidence type="ECO:0000256" key="1">
    <source>
        <dbReference type="PROSITE-ProRule" id="PRU00176"/>
    </source>
</evidence>
<dbReference type="Gene3D" id="3.30.70.330">
    <property type="match status" value="1"/>
</dbReference>
<evidence type="ECO:0000259" key="3">
    <source>
        <dbReference type="PROSITE" id="PS50102"/>
    </source>
</evidence>
<evidence type="ECO:0000313" key="5">
    <source>
        <dbReference type="Proteomes" id="UP001515480"/>
    </source>
</evidence>
<accession>A0AB34JX08</accession>
<dbReference type="GO" id="GO:0003723">
    <property type="term" value="F:RNA binding"/>
    <property type="evidence" value="ECO:0007669"/>
    <property type="project" value="UniProtKB-UniRule"/>
</dbReference>
<comment type="caution">
    <text evidence="4">The sequence shown here is derived from an EMBL/GenBank/DDBJ whole genome shotgun (WGS) entry which is preliminary data.</text>
</comment>
<proteinExistence type="predicted"/>
<dbReference type="InterPro" id="IPR000504">
    <property type="entry name" value="RRM_dom"/>
</dbReference>
<organism evidence="4 5">
    <name type="scientific">Prymnesium parvum</name>
    <name type="common">Toxic golden alga</name>
    <dbReference type="NCBI Taxonomy" id="97485"/>
    <lineage>
        <taxon>Eukaryota</taxon>
        <taxon>Haptista</taxon>
        <taxon>Haptophyta</taxon>
        <taxon>Prymnesiophyceae</taxon>
        <taxon>Prymnesiales</taxon>
        <taxon>Prymnesiaceae</taxon>
        <taxon>Prymnesium</taxon>
    </lineage>
</organism>
<keyword evidence="5" id="KW-1185">Reference proteome</keyword>
<reference evidence="4 5" key="1">
    <citation type="journal article" date="2024" name="Science">
        <title>Giant polyketide synthase enzymes in the biosynthesis of giant marine polyether toxins.</title>
        <authorList>
            <person name="Fallon T.R."/>
            <person name="Shende V.V."/>
            <person name="Wierzbicki I.H."/>
            <person name="Pendleton A.L."/>
            <person name="Watervoot N.F."/>
            <person name="Auber R.P."/>
            <person name="Gonzalez D.J."/>
            <person name="Wisecaver J.H."/>
            <person name="Moore B.S."/>
        </authorList>
    </citation>
    <scope>NUCLEOTIDE SEQUENCE [LARGE SCALE GENOMIC DNA]</scope>
    <source>
        <strain evidence="4 5">12B1</strain>
    </source>
</reference>
<dbReference type="InterPro" id="IPR050441">
    <property type="entry name" value="RBM"/>
</dbReference>
<feature type="region of interest" description="Disordered" evidence="2">
    <location>
        <begin position="61"/>
        <end position="172"/>
    </location>
</feature>
<dbReference type="Proteomes" id="UP001515480">
    <property type="component" value="Unassembled WGS sequence"/>
</dbReference>
<dbReference type="AlphaFoldDB" id="A0AB34JX08"/>
<evidence type="ECO:0000313" key="4">
    <source>
        <dbReference type="EMBL" id="KAL1526829.1"/>
    </source>
</evidence>
<dbReference type="Pfam" id="PF00076">
    <property type="entry name" value="RRM_1"/>
    <property type="match status" value="1"/>
</dbReference>
<dbReference type="InterPro" id="IPR012677">
    <property type="entry name" value="Nucleotide-bd_a/b_plait_sf"/>
</dbReference>
<dbReference type="SUPFAM" id="SSF54928">
    <property type="entry name" value="RNA-binding domain, RBD"/>
    <property type="match status" value="1"/>
</dbReference>
<gene>
    <name evidence="4" type="ORF">AB1Y20_015521</name>
</gene>
<feature type="compositionally biased region" description="Basic and acidic residues" evidence="2">
    <location>
        <begin position="104"/>
        <end position="172"/>
    </location>
</feature>
<dbReference type="SMART" id="SM00360">
    <property type="entry name" value="RRM"/>
    <property type="match status" value="1"/>
</dbReference>
<keyword evidence="1" id="KW-0694">RNA-binding</keyword>
<protein>
    <recommendedName>
        <fullName evidence="3">RRM domain-containing protein</fullName>
    </recommendedName>
</protein>
<dbReference type="InterPro" id="IPR035979">
    <property type="entry name" value="RBD_domain_sf"/>
</dbReference>
<evidence type="ECO:0000256" key="2">
    <source>
        <dbReference type="SAM" id="MobiDB-lite"/>
    </source>
</evidence>
<dbReference type="PROSITE" id="PS50102">
    <property type="entry name" value="RRM"/>
    <property type="match status" value="1"/>
</dbReference>
<dbReference type="EMBL" id="JBGBPQ010000003">
    <property type="protein sequence ID" value="KAL1526829.1"/>
    <property type="molecule type" value="Genomic_DNA"/>
</dbReference>